<organism evidence="2">
    <name type="scientific">Clandestinovirus</name>
    <dbReference type="NCBI Taxonomy" id="2831644"/>
    <lineage>
        <taxon>Viruses</taxon>
    </lineage>
</organism>
<dbReference type="PANTHER" id="PTHR48104:SF30">
    <property type="entry name" value="METACASPASE-1"/>
    <property type="match status" value="1"/>
</dbReference>
<dbReference type="Pfam" id="PF00656">
    <property type="entry name" value="Peptidase_C14"/>
    <property type="match status" value="1"/>
</dbReference>
<dbReference type="GO" id="GO:0006508">
    <property type="term" value="P:proteolysis"/>
    <property type="evidence" value="ECO:0007669"/>
    <property type="project" value="InterPro"/>
</dbReference>
<dbReference type="PANTHER" id="PTHR48104">
    <property type="entry name" value="METACASPASE-4"/>
    <property type="match status" value="1"/>
</dbReference>
<dbReference type="GO" id="GO:0004197">
    <property type="term" value="F:cysteine-type endopeptidase activity"/>
    <property type="evidence" value="ECO:0007669"/>
    <property type="project" value="InterPro"/>
</dbReference>
<proteinExistence type="predicted"/>
<gene>
    <name evidence="2" type="ORF">KOM_12_503</name>
</gene>
<evidence type="ECO:0000259" key="1">
    <source>
        <dbReference type="Pfam" id="PF00656"/>
    </source>
</evidence>
<dbReference type="InterPro" id="IPR011600">
    <property type="entry name" value="Pept_C14_caspase"/>
</dbReference>
<feature type="domain" description="Peptidase C14 caspase" evidence="1">
    <location>
        <begin position="68"/>
        <end position="330"/>
    </location>
</feature>
<protein>
    <submittedName>
        <fullName evidence="2">Metacaspase</fullName>
    </submittedName>
</protein>
<sequence>MSETASLTAKTQSRLLRLSTTARKPVYKKPVKKIKIKPSKLVVAGAQTVVTSTAVSKPVVATLKDDAFALIVATNYIKTPQARLHGCVNDALNVVDYLVKNCQVAPGRIRILVDEVDLAKWKAIHQDLQVFGDPTKANIFSGIDWMVSCSNMGTGDKPVNLFFYYSGHGSYLRDLDGDETDLYDETILPCDFTTGGEIIDDELRNRLTTKIGPNSRLVGVLDCCHSGSSFDLPVQYLDQSINNTQRLLTSINTKVPFTKGSVLMMSGCRDNQTSAEAPMDGGLPAGALTTNLMSVLRSMGKRVPTWFEVWQKVKQRLTSAGYTQAPQVSSGSEVDLKTTSFVMA</sequence>
<dbReference type="EMBL" id="MZ420154">
    <property type="protein sequence ID" value="QYA18771.1"/>
    <property type="molecule type" value="Genomic_DNA"/>
</dbReference>
<evidence type="ECO:0000313" key="2">
    <source>
        <dbReference type="EMBL" id="QYA18771.1"/>
    </source>
</evidence>
<dbReference type="Gene3D" id="3.40.50.12660">
    <property type="match status" value="1"/>
</dbReference>
<dbReference type="InterPro" id="IPR050452">
    <property type="entry name" value="Metacaspase"/>
</dbReference>
<name>A0A8F8PKH0_9VIRU</name>
<reference evidence="2" key="1">
    <citation type="submission" date="2021-06" db="EMBL/GenBank/DDBJ databases">
        <authorList>
            <person name="Rolland C."/>
        </authorList>
    </citation>
    <scope>NUCLEOTIDE SEQUENCE</scope>
    <source>
        <strain evidence="2">347.936635</strain>
    </source>
</reference>
<accession>A0A8F8PKH0</accession>